<evidence type="ECO:0000313" key="2">
    <source>
        <dbReference type="Proteomes" id="UP000024635"/>
    </source>
</evidence>
<organism evidence="1 2">
    <name type="scientific">Ancylostoma ceylanicum</name>
    <dbReference type="NCBI Taxonomy" id="53326"/>
    <lineage>
        <taxon>Eukaryota</taxon>
        <taxon>Metazoa</taxon>
        <taxon>Ecdysozoa</taxon>
        <taxon>Nematoda</taxon>
        <taxon>Chromadorea</taxon>
        <taxon>Rhabditida</taxon>
        <taxon>Rhabditina</taxon>
        <taxon>Rhabditomorpha</taxon>
        <taxon>Strongyloidea</taxon>
        <taxon>Ancylostomatidae</taxon>
        <taxon>Ancylostomatinae</taxon>
        <taxon>Ancylostoma</taxon>
    </lineage>
</organism>
<comment type="caution">
    <text evidence="1">The sequence shown here is derived from an EMBL/GenBank/DDBJ whole genome shotgun (WGS) entry which is preliminary data.</text>
</comment>
<evidence type="ECO:0000313" key="1">
    <source>
        <dbReference type="EMBL" id="EYB90435.1"/>
    </source>
</evidence>
<sequence length="106" mass="12164">MAAKTAGKGPNYGTIRLRHDNARLLTIKVTRLKPLDIGWGRLTIALYRPDRVLRDYHLLLALSNAFQGKASDDEDDMDCWLGQFSSQCQFRSMPRASKRLRKIDEE</sequence>
<keyword evidence="2" id="KW-1185">Reference proteome</keyword>
<dbReference type="AlphaFoldDB" id="A0A016SIH4"/>
<proteinExistence type="predicted"/>
<reference evidence="2" key="1">
    <citation type="journal article" date="2015" name="Nat. Genet.">
        <title>The genome and transcriptome of the zoonotic hookworm Ancylostoma ceylanicum identify infection-specific gene families.</title>
        <authorList>
            <person name="Schwarz E.M."/>
            <person name="Hu Y."/>
            <person name="Antoshechkin I."/>
            <person name="Miller M.M."/>
            <person name="Sternberg P.W."/>
            <person name="Aroian R.V."/>
        </authorList>
    </citation>
    <scope>NUCLEOTIDE SEQUENCE</scope>
    <source>
        <strain evidence="2">HY135</strain>
    </source>
</reference>
<name>A0A016SIH4_9BILA</name>
<dbReference type="Proteomes" id="UP000024635">
    <property type="component" value="Unassembled WGS sequence"/>
</dbReference>
<protein>
    <submittedName>
        <fullName evidence="1">Uncharacterized protein</fullName>
    </submittedName>
</protein>
<accession>A0A016SIH4</accession>
<gene>
    <name evidence="1" type="primary">Acey_s0220.g2521</name>
    <name evidence="1" type="ORF">Y032_0220g2521</name>
</gene>
<dbReference type="EMBL" id="JARK01001556">
    <property type="protein sequence ID" value="EYB90435.1"/>
    <property type="molecule type" value="Genomic_DNA"/>
</dbReference>